<dbReference type="Gene3D" id="3.90.76.10">
    <property type="entry name" value="Dipeptide-binding Protein, Domain 1"/>
    <property type="match status" value="1"/>
</dbReference>
<evidence type="ECO:0000313" key="3">
    <source>
        <dbReference type="EMBL" id="MBF0940002.1"/>
    </source>
</evidence>
<feature type="domain" description="Solute-binding protein family 5" evidence="2">
    <location>
        <begin position="85"/>
        <end position="421"/>
    </location>
</feature>
<dbReference type="CDD" id="cd00995">
    <property type="entry name" value="PBP2_NikA_DppA_OppA_like"/>
    <property type="match status" value="1"/>
</dbReference>
<feature type="chain" id="PRO_5038341003" evidence="1">
    <location>
        <begin position="24"/>
        <end position="519"/>
    </location>
</feature>
<sequence length="519" mass="55351">MRIRKSLASGAAVAAAAALVLTACGGGQTSSTPQSSGGGPTGEINVGVAYATNDYGPVTTSALALGTNWHVLEGLYAFNMVDYSIRPALAKGDPVEVSPTEYEVALRDGAKFSDGTAVTANDVVVSYERAVDPTSIYKQFFTFVDSVTAKDSATVTIKLKHPFSMLKDRFANVRVAPSSMDANTLKKQPIGSGPYKYESVSPTEVTAVPNDQYNGSVPATAARLRWHVLKDDSARLSAAVDGTVDIIEAVPASAAHQLRAAGWTVEAVPGYNNPFLMFNTTKAPFDKPEVRQAVLRAIDRQKLVDGPMEGQADVATSFLPESSPAHKKPSTDLGYDPQSAMKQLADVGAVGTEITLTTTDHPWIANLVPQVKADLEALGLTVKVDPLADLYSSVTDVDEPGYDIVMAPGDPSVFGMDPGIIMSWWNGDNIWTQKRDSWAKTAPDAFRSFQAIVDETVQLKPDDPAALAKWGQAQDLLAEQAVIYPLFHRKMLTAYKPNKVADFSPIAATGLQLLGVSAK</sequence>
<dbReference type="PANTHER" id="PTHR30290:SF83">
    <property type="entry name" value="ABC TRANSPORTER SUBSTRATE-BINDING PROTEIN"/>
    <property type="match status" value="1"/>
</dbReference>
<dbReference type="InterPro" id="IPR000914">
    <property type="entry name" value="SBP_5_dom"/>
</dbReference>
<dbReference type="PIRSF" id="PIRSF002741">
    <property type="entry name" value="MppA"/>
    <property type="match status" value="1"/>
</dbReference>
<feature type="signal peptide" evidence="1">
    <location>
        <begin position="1"/>
        <end position="23"/>
    </location>
</feature>
<dbReference type="GO" id="GO:0015833">
    <property type="term" value="P:peptide transport"/>
    <property type="evidence" value="ECO:0007669"/>
    <property type="project" value="TreeGrafter"/>
</dbReference>
<dbReference type="SUPFAM" id="SSF53850">
    <property type="entry name" value="Periplasmic binding protein-like II"/>
    <property type="match status" value="1"/>
</dbReference>
<dbReference type="GO" id="GO:0043190">
    <property type="term" value="C:ATP-binding cassette (ABC) transporter complex"/>
    <property type="evidence" value="ECO:0007669"/>
    <property type="project" value="InterPro"/>
</dbReference>
<gene>
    <name evidence="3" type="ORF">HXK03_03905</name>
</gene>
<comment type="caution">
    <text evidence="3">The sequence shown here is derived from an EMBL/GenBank/DDBJ whole genome shotgun (WGS) entry which is preliminary data.</text>
</comment>
<name>A0A929MYY9_9ACTO</name>
<protein>
    <submittedName>
        <fullName evidence="3">ABC transporter substrate-binding protein</fullName>
    </submittedName>
</protein>
<dbReference type="Gene3D" id="3.10.105.10">
    <property type="entry name" value="Dipeptide-binding Protein, Domain 3"/>
    <property type="match status" value="1"/>
</dbReference>
<dbReference type="PANTHER" id="PTHR30290">
    <property type="entry name" value="PERIPLASMIC BINDING COMPONENT OF ABC TRANSPORTER"/>
    <property type="match status" value="1"/>
</dbReference>
<dbReference type="GO" id="GO:1904680">
    <property type="term" value="F:peptide transmembrane transporter activity"/>
    <property type="evidence" value="ECO:0007669"/>
    <property type="project" value="TreeGrafter"/>
</dbReference>
<organism evidence="3 4">
    <name type="scientific">Schaalia georgiae</name>
    <dbReference type="NCBI Taxonomy" id="52768"/>
    <lineage>
        <taxon>Bacteria</taxon>
        <taxon>Bacillati</taxon>
        <taxon>Actinomycetota</taxon>
        <taxon>Actinomycetes</taxon>
        <taxon>Actinomycetales</taxon>
        <taxon>Actinomycetaceae</taxon>
        <taxon>Schaalia</taxon>
    </lineage>
</organism>
<dbReference type="InterPro" id="IPR039424">
    <property type="entry name" value="SBP_5"/>
</dbReference>
<dbReference type="GO" id="GO:0042597">
    <property type="term" value="C:periplasmic space"/>
    <property type="evidence" value="ECO:0007669"/>
    <property type="project" value="UniProtKB-ARBA"/>
</dbReference>
<accession>A0A929MYY9</accession>
<evidence type="ECO:0000256" key="1">
    <source>
        <dbReference type="SAM" id="SignalP"/>
    </source>
</evidence>
<evidence type="ECO:0000259" key="2">
    <source>
        <dbReference type="Pfam" id="PF00496"/>
    </source>
</evidence>
<dbReference type="Gene3D" id="3.40.190.10">
    <property type="entry name" value="Periplasmic binding protein-like II"/>
    <property type="match status" value="1"/>
</dbReference>
<dbReference type="PROSITE" id="PS51257">
    <property type="entry name" value="PROKAR_LIPOPROTEIN"/>
    <property type="match status" value="1"/>
</dbReference>
<dbReference type="AlphaFoldDB" id="A0A929MYY9"/>
<dbReference type="Pfam" id="PF00496">
    <property type="entry name" value="SBP_bac_5"/>
    <property type="match status" value="1"/>
</dbReference>
<dbReference type="InterPro" id="IPR030678">
    <property type="entry name" value="Peptide/Ni-bd"/>
</dbReference>
<dbReference type="EMBL" id="JABZFZ010000157">
    <property type="protein sequence ID" value="MBF0940002.1"/>
    <property type="molecule type" value="Genomic_DNA"/>
</dbReference>
<reference evidence="3" key="1">
    <citation type="submission" date="2020-04" db="EMBL/GenBank/DDBJ databases">
        <title>Deep metagenomics examines the oral microbiome during advanced dental caries in children, revealing novel taxa and co-occurrences with host molecules.</title>
        <authorList>
            <person name="Baker J.L."/>
            <person name="Morton J.T."/>
            <person name="Dinis M."/>
            <person name="Alvarez R."/>
            <person name="Tran N.C."/>
            <person name="Knight R."/>
            <person name="Edlund A."/>
        </authorList>
    </citation>
    <scope>NUCLEOTIDE SEQUENCE</scope>
    <source>
        <strain evidence="3">JCVI_32_bin.64</strain>
    </source>
</reference>
<keyword evidence="1" id="KW-0732">Signal</keyword>
<proteinExistence type="predicted"/>
<dbReference type="Proteomes" id="UP000718630">
    <property type="component" value="Unassembled WGS sequence"/>
</dbReference>
<evidence type="ECO:0000313" key="4">
    <source>
        <dbReference type="Proteomes" id="UP000718630"/>
    </source>
</evidence>